<dbReference type="SMART" id="SM00342">
    <property type="entry name" value="HTH_ARAC"/>
    <property type="match status" value="1"/>
</dbReference>
<reference evidence="8" key="2">
    <citation type="submission" date="2015-10" db="EMBL/GenBank/DDBJ databases">
        <authorList>
            <person name="Gilbert D.G."/>
        </authorList>
    </citation>
    <scope>NUCLEOTIDE SEQUENCE</scope>
    <source>
        <strain evidence="8">GO-13</strain>
    </source>
</reference>
<reference evidence="8 10" key="1">
    <citation type="journal article" date="2015" name="Int. J. Syst. Evol. Microbiol.">
        <title>Bacillus glycinifermentans sp. nov., isolated from fermented soybean paste.</title>
        <authorList>
            <person name="Kim S.J."/>
            <person name="Dunlap C.A."/>
            <person name="Kwon S.W."/>
            <person name="Rooney A.P."/>
        </authorList>
    </citation>
    <scope>NUCLEOTIDE SEQUENCE [LARGE SCALE GENOMIC DNA]</scope>
    <source>
        <strain evidence="8 10">GO-13</strain>
    </source>
</reference>
<dbReference type="PANTHER" id="PTHR43280:SF28">
    <property type="entry name" value="HTH-TYPE TRANSCRIPTIONAL ACTIVATOR RHAS"/>
    <property type="match status" value="1"/>
</dbReference>
<keyword evidence="2" id="KW-0489">Methyltransferase</keyword>
<dbReference type="PROSITE" id="PS01124">
    <property type="entry name" value="HTH_ARAC_FAMILY_2"/>
    <property type="match status" value="1"/>
</dbReference>
<dbReference type="PANTHER" id="PTHR43280">
    <property type="entry name" value="ARAC-FAMILY TRANSCRIPTIONAL REGULATOR"/>
    <property type="match status" value="1"/>
</dbReference>
<proteinExistence type="predicted"/>
<dbReference type="PIRSF" id="PIRSF000408">
    <property type="entry name" value="Alkyltransferas_AdaA"/>
    <property type="match status" value="1"/>
</dbReference>
<dbReference type="InterPro" id="IPR020449">
    <property type="entry name" value="Tscrpt_reg_AraC-type_HTH"/>
</dbReference>
<dbReference type="GO" id="GO:0003700">
    <property type="term" value="F:DNA-binding transcription factor activity"/>
    <property type="evidence" value="ECO:0007669"/>
    <property type="project" value="InterPro"/>
</dbReference>
<accession>A0A0J6ETD9</accession>
<dbReference type="GO" id="GO:0008168">
    <property type="term" value="F:methyltransferase activity"/>
    <property type="evidence" value="ECO:0007669"/>
    <property type="project" value="UniProtKB-KW"/>
</dbReference>
<dbReference type="GO" id="GO:0008270">
    <property type="term" value="F:zinc ion binding"/>
    <property type="evidence" value="ECO:0007669"/>
    <property type="project" value="InterPro"/>
</dbReference>
<dbReference type="InterPro" id="IPR016220">
    <property type="entry name" value="Me-P-triester_DNA_alkyl-Trfase"/>
</dbReference>
<evidence type="ECO:0000259" key="7">
    <source>
        <dbReference type="PROSITE" id="PS01124"/>
    </source>
</evidence>
<gene>
    <name evidence="8" type="ORF">AB447_212485</name>
    <name evidence="9" type="ORF">P8828_19610</name>
</gene>
<keyword evidence="11" id="KW-1185">Reference proteome</keyword>
<dbReference type="Proteomes" id="UP000036168">
    <property type="component" value="Unassembled WGS sequence"/>
</dbReference>
<comment type="caution">
    <text evidence="8">The sequence shown here is derived from an EMBL/GenBank/DDBJ whole genome shotgun (WGS) entry which is preliminary data.</text>
</comment>
<evidence type="ECO:0000313" key="8">
    <source>
        <dbReference type="EMBL" id="KRT95306.1"/>
    </source>
</evidence>
<evidence type="ECO:0000313" key="11">
    <source>
        <dbReference type="Proteomes" id="UP001341297"/>
    </source>
</evidence>
<dbReference type="InterPro" id="IPR035451">
    <property type="entry name" value="Ada-like_dom_sf"/>
</dbReference>
<keyword evidence="2" id="KW-0808">Transferase</keyword>
<protein>
    <submittedName>
        <fullName evidence="9">Ada metal-binding domain-containing protein</fullName>
    </submittedName>
    <submittedName>
        <fullName evidence="8">AraC family transcriptional regulator</fullName>
    </submittedName>
</protein>
<dbReference type="SUPFAM" id="SSF46689">
    <property type="entry name" value="Homeodomain-like"/>
    <property type="match status" value="2"/>
</dbReference>
<dbReference type="AlphaFoldDB" id="A0A0J6ETD9"/>
<evidence type="ECO:0000256" key="1">
    <source>
        <dbReference type="ARBA" id="ARBA00001947"/>
    </source>
</evidence>
<dbReference type="GO" id="GO:0032259">
    <property type="term" value="P:methylation"/>
    <property type="evidence" value="ECO:0007669"/>
    <property type="project" value="UniProtKB-KW"/>
</dbReference>
<keyword evidence="4" id="KW-0238">DNA-binding</keyword>
<dbReference type="Proteomes" id="UP001341297">
    <property type="component" value="Unassembled WGS sequence"/>
</dbReference>
<dbReference type="OrthoDB" id="9802228at2"/>
<evidence type="ECO:0000256" key="4">
    <source>
        <dbReference type="ARBA" id="ARBA00023125"/>
    </source>
</evidence>
<evidence type="ECO:0000256" key="6">
    <source>
        <dbReference type="ARBA" id="ARBA00023163"/>
    </source>
</evidence>
<evidence type="ECO:0000256" key="5">
    <source>
        <dbReference type="ARBA" id="ARBA00023159"/>
    </source>
</evidence>
<dbReference type="InterPro" id="IPR004026">
    <property type="entry name" value="Ada_DNA_repair_Zn-bd"/>
</dbReference>
<evidence type="ECO:0000256" key="3">
    <source>
        <dbReference type="ARBA" id="ARBA00023015"/>
    </source>
</evidence>
<feature type="domain" description="HTH araC/xylS-type" evidence="7">
    <location>
        <begin position="85"/>
        <end position="183"/>
    </location>
</feature>
<organism evidence="8 10">
    <name type="scientific">Bacillus glycinifermentans</name>
    <dbReference type="NCBI Taxonomy" id="1664069"/>
    <lineage>
        <taxon>Bacteria</taxon>
        <taxon>Bacillati</taxon>
        <taxon>Bacillota</taxon>
        <taxon>Bacilli</taxon>
        <taxon>Bacillales</taxon>
        <taxon>Bacillaceae</taxon>
        <taxon>Bacillus</taxon>
    </lineage>
</organism>
<dbReference type="GO" id="GO:0006281">
    <property type="term" value="P:DNA repair"/>
    <property type="evidence" value="ECO:0007669"/>
    <property type="project" value="InterPro"/>
</dbReference>
<dbReference type="Gene3D" id="1.10.10.60">
    <property type="entry name" value="Homeodomain-like"/>
    <property type="match status" value="2"/>
</dbReference>
<dbReference type="Pfam" id="PF12833">
    <property type="entry name" value="HTH_18"/>
    <property type="match status" value="1"/>
</dbReference>
<evidence type="ECO:0000313" key="9">
    <source>
        <dbReference type="EMBL" id="MEC0486967.1"/>
    </source>
</evidence>
<reference evidence="9 11" key="3">
    <citation type="submission" date="2023-03" db="EMBL/GenBank/DDBJ databases">
        <title>Agriculturally important microbes genome sequencing.</title>
        <authorList>
            <person name="Dunlap C."/>
        </authorList>
    </citation>
    <scope>NUCLEOTIDE SEQUENCE [LARGE SCALE GENOMIC DNA]</scope>
    <source>
        <strain evidence="9 11">CBP-3203</strain>
    </source>
</reference>
<evidence type="ECO:0000256" key="2">
    <source>
        <dbReference type="ARBA" id="ARBA00022603"/>
    </source>
</evidence>
<dbReference type="SUPFAM" id="SSF57884">
    <property type="entry name" value="Ada DNA repair protein, N-terminal domain (N-Ada 10)"/>
    <property type="match status" value="1"/>
</dbReference>
<evidence type="ECO:0000313" key="10">
    <source>
        <dbReference type="Proteomes" id="UP000036168"/>
    </source>
</evidence>
<keyword evidence="6" id="KW-0804">Transcription</keyword>
<dbReference type="PATRIC" id="fig|1664069.3.peg.2611"/>
<name>A0A0J6ETD9_9BACI</name>
<accession>A0A0J6HLA0</accession>
<dbReference type="Pfam" id="PF02805">
    <property type="entry name" value="Ada_Zn_binding"/>
    <property type="match status" value="1"/>
</dbReference>
<dbReference type="InterPro" id="IPR009057">
    <property type="entry name" value="Homeodomain-like_sf"/>
</dbReference>
<keyword evidence="3" id="KW-0805">Transcription regulation</keyword>
<dbReference type="RefSeq" id="WP_048353587.1">
    <property type="nucleotide sequence ID" value="NZ_CP023481.1"/>
</dbReference>
<dbReference type="Gene3D" id="3.40.10.10">
    <property type="entry name" value="DNA Methylphosphotriester Repair Domain"/>
    <property type="match status" value="1"/>
</dbReference>
<dbReference type="GO" id="GO:0043565">
    <property type="term" value="F:sequence-specific DNA binding"/>
    <property type="evidence" value="ECO:0007669"/>
    <property type="project" value="InterPro"/>
</dbReference>
<dbReference type="EMBL" id="JARRTL010000025">
    <property type="protein sequence ID" value="MEC0486967.1"/>
    <property type="molecule type" value="Genomic_DNA"/>
</dbReference>
<dbReference type="PRINTS" id="PR00032">
    <property type="entry name" value="HTHARAC"/>
</dbReference>
<dbReference type="InterPro" id="IPR018060">
    <property type="entry name" value="HTH_AraC"/>
</dbReference>
<dbReference type="EMBL" id="LECW02000004">
    <property type="protein sequence ID" value="KRT95306.1"/>
    <property type="molecule type" value="Genomic_DNA"/>
</dbReference>
<sequence length="189" mass="21252">MNDKSGLTPEKWRAIVENDSSYDGVFYYAVNTTGVFCRPSCKSRVPHIDNVRTFPNAQKALSEGYRPCKRCNPDGPLLPDEELCERTALIIGERYHEPLTLSVLAEMCHASPFQLQRTFKRIKGVSPLEYISQKRICEAGKLLAASDETIAQIAAKVGIANADYFSALFKKKTGQTPTSFRQMKREVEQ</sequence>
<comment type="cofactor">
    <cofactor evidence="1">
        <name>Zn(2+)</name>
        <dbReference type="ChEBI" id="CHEBI:29105"/>
    </cofactor>
</comment>
<dbReference type="STRING" id="1664069.BGLY_3152"/>
<keyword evidence="5" id="KW-0010">Activator</keyword>